<evidence type="ECO:0000313" key="7">
    <source>
        <dbReference type="Proteomes" id="UP001291926"/>
    </source>
</evidence>
<keyword evidence="7" id="KW-1185">Reference proteome</keyword>
<evidence type="ECO:0000256" key="4">
    <source>
        <dbReference type="ARBA" id="ARBA00023242"/>
    </source>
</evidence>
<evidence type="ECO:0000313" key="6">
    <source>
        <dbReference type="EMBL" id="KAK4486019.1"/>
    </source>
</evidence>
<dbReference type="InterPro" id="IPR036093">
    <property type="entry name" value="NAC_dom_sf"/>
</dbReference>
<evidence type="ECO:0000256" key="1">
    <source>
        <dbReference type="ARBA" id="ARBA00023015"/>
    </source>
</evidence>
<dbReference type="EMBL" id="JAYDYQ010002533">
    <property type="protein sequence ID" value="KAK4486019.1"/>
    <property type="molecule type" value="Genomic_DNA"/>
</dbReference>
<dbReference type="Pfam" id="PF02365">
    <property type="entry name" value="NAM"/>
    <property type="match status" value="1"/>
</dbReference>
<evidence type="ECO:0000256" key="2">
    <source>
        <dbReference type="ARBA" id="ARBA00023125"/>
    </source>
</evidence>
<name>A0ABR0D9T1_9LAMI</name>
<evidence type="ECO:0000259" key="5">
    <source>
        <dbReference type="PROSITE" id="PS51005"/>
    </source>
</evidence>
<comment type="caution">
    <text evidence="6">The sequence shown here is derived from an EMBL/GenBank/DDBJ whole genome shotgun (WGS) entry which is preliminary data.</text>
</comment>
<dbReference type="PANTHER" id="PTHR31719:SF160">
    <property type="entry name" value="NAC TRANSCRIPTION FACTOR 29-LIKE"/>
    <property type="match status" value="1"/>
</dbReference>
<keyword evidence="2" id="KW-0238">DNA-binding</keyword>
<keyword evidence="3" id="KW-0804">Transcription</keyword>
<reference evidence="6 7" key="1">
    <citation type="journal article" date="2023" name="bioRxiv">
        <title>Genome report: Whole genome sequence and annotation of Penstemon davidsonii.</title>
        <authorList>
            <person name="Ostevik K.L."/>
            <person name="Alabady M."/>
            <person name="Zhang M."/>
            <person name="Rausher M.D."/>
        </authorList>
    </citation>
    <scope>NUCLEOTIDE SEQUENCE [LARGE SCALE GENOMIC DNA]</scope>
    <source>
        <strain evidence="6">DNT005</strain>
        <tissue evidence="6">Whole leaf</tissue>
    </source>
</reference>
<proteinExistence type="predicted"/>
<gene>
    <name evidence="6" type="ORF">RD792_008681</name>
</gene>
<keyword evidence="4" id="KW-0539">Nucleus</keyword>
<dbReference type="PROSITE" id="PS51005">
    <property type="entry name" value="NAC"/>
    <property type="match status" value="1"/>
</dbReference>
<protein>
    <recommendedName>
        <fullName evidence="5">NAC domain-containing protein</fullName>
    </recommendedName>
</protein>
<dbReference type="Proteomes" id="UP001291926">
    <property type="component" value="Unassembled WGS sequence"/>
</dbReference>
<evidence type="ECO:0000256" key="3">
    <source>
        <dbReference type="ARBA" id="ARBA00023163"/>
    </source>
</evidence>
<dbReference type="PANTHER" id="PTHR31719">
    <property type="entry name" value="NAC TRANSCRIPTION FACTOR 56"/>
    <property type="match status" value="1"/>
</dbReference>
<keyword evidence="1" id="KW-0805">Transcription regulation</keyword>
<feature type="domain" description="NAC" evidence="5">
    <location>
        <begin position="7"/>
        <end position="155"/>
    </location>
</feature>
<dbReference type="Gene3D" id="2.170.150.80">
    <property type="entry name" value="NAC domain"/>
    <property type="match status" value="1"/>
</dbReference>
<sequence length="325" mass="37937">MEYVKVFPPGYRFHPTDDELIIHYLKKKTMNEPIPCNKIPEVNIYKYNPQQLSEKFPPLEENIWYFFTPRDRKFQSSVRVNRVACTGNWKATAKDKPVCYNGEIVGSKKVLVFYEGKSKTNWIMYEYTVKENNLKRKNTNNMRMDDWVLCRIYNRDDKSSRNQRQQNVVNVPIENYVASQFVFPQSMDRNNIQLNNDNNFQPSPHQSIDIGQSNGITNNCEDDRVLPPSEYFVMTEDPHSLMSDFQFSVDDYLLPNPHCVEENPANIYLNEESLQETDQDPIKTTYNVTLNSDIEAANSCDLSGFEDFCMGLETMLTSNELDLDS</sequence>
<dbReference type="SUPFAM" id="SSF101941">
    <property type="entry name" value="NAC domain"/>
    <property type="match status" value="1"/>
</dbReference>
<accession>A0ABR0D9T1</accession>
<organism evidence="6 7">
    <name type="scientific">Penstemon davidsonii</name>
    <dbReference type="NCBI Taxonomy" id="160366"/>
    <lineage>
        <taxon>Eukaryota</taxon>
        <taxon>Viridiplantae</taxon>
        <taxon>Streptophyta</taxon>
        <taxon>Embryophyta</taxon>
        <taxon>Tracheophyta</taxon>
        <taxon>Spermatophyta</taxon>
        <taxon>Magnoliopsida</taxon>
        <taxon>eudicotyledons</taxon>
        <taxon>Gunneridae</taxon>
        <taxon>Pentapetalae</taxon>
        <taxon>asterids</taxon>
        <taxon>lamiids</taxon>
        <taxon>Lamiales</taxon>
        <taxon>Plantaginaceae</taxon>
        <taxon>Cheloneae</taxon>
        <taxon>Penstemon</taxon>
    </lineage>
</organism>
<dbReference type="InterPro" id="IPR003441">
    <property type="entry name" value="NAC-dom"/>
</dbReference>